<dbReference type="Gene3D" id="1.50.10.100">
    <property type="entry name" value="Chondroitin AC/alginate lyase"/>
    <property type="match status" value="1"/>
</dbReference>
<accession>A0A518GY87</accession>
<dbReference type="RefSeq" id="WP_145267875.1">
    <property type="nucleotide sequence ID" value="NZ_CP036426.1"/>
</dbReference>
<dbReference type="Proteomes" id="UP000317835">
    <property type="component" value="Chromosome"/>
</dbReference>
<name>A0A518GY87_9BACT</name>
<dbReference type="KEGG" id="tpla:ElP_13850"/>
<sequence length="922" mass="99218" precursor="true">MLPRPPLLPILPLLLLLSCLISGPSAAETPAGVSGSDPFSGFSLPGPWQEEFWSEPDVEALLAMGPEEVAALVPEQAGFYHARCPSCEATEADDPFTWSVRTPEVVSCRSCEATFPNDAIPAQVEKAVPEDTVEVLPGTFHSYPYHLVEPTRARYPGERIYLDAKRDDLARTFLARFALYAAVRHREEPEARRDPKPATLAALILLRFAQVYPSYAVHYDQAGRSKYLQPADLRPPYREGFRSAKWDRSGALNVPMNLVIAYAMLRDDPAIDEAGRLLEVEDPRRVIEEDLLRASARFLLGHPDTHDERSIYVARGLLSVGHLLGDDRLRDAGLRTLDGLARRGFYHDGHWRSGDSEAHRRVVGLLDGWFRGLVPGLGTAVPHAPPAIPGPGGGASPAPTVARGPEPGSPGAEVAAMLALARRADDAAIVDPGVVEVRQVSWPPTPIREEVRRPALLGGVGLARLSAGEGPDAIDLELRGFGDADGPRSDRLSTRLAFGGRTVLGDLDDLPPSRDGWERSTASHNAVIVDGLNQRESPARARRQAPGADLLFFAAEPTLQVVAMGDPRAYPSTCSRYRHTMAVVHDDRARFALSVFEVRGGHQHDQLFHAPPGSSARWRASRGWERGPRTLLPASIVPVADSPSGNGRWFIQAYAAFTELREARVGGPTQAVLDGPDGPMVGLHLLNPGESTLYSAESPDPSGGGRGALIVRRASDEEEPMRSTLVTLFEAPGRSGLRRAGRVESPEGTVLLVLETGGGAEHLLVNDAPGTVREAPLTDGSVLRTDSLLVRVRGEGISMAGGTFAEVGGRRVEQARVEGRIVASVRPVEAGGLGWFETDRPIADPGALAGLTLIVSHGGEASRSWTIDHVEILGDGRARVVVVEEPGFTIDPETGTATYYQFPGSTAPGPHRFIVPRIVRSG</sequence>
<dbReference type="PROSITE" id="PS51257">
    <property type="entry name" value="PROKAR_LIPOPROTEIN"/>
    <property type="match status" value="1"/>
</dbReference>
<feature type="signal peptide" evidence="2">
    <location>
        <begin position="1"/>
        <end position="27"/>
    </location>
</feature>
<protein>
    <recommendedName>
        <fullName evidence="5">Heparinase II/III-like protein</fullName>
    </recommendedName>
</protein>
<proteinExistence type="predicted"/>
<dbReference type="OrthoDB" id="227957at2"/>
<gene>
    <name evidence="3" type="ORF">ElP_13850</name>
</gene>
<dbReference type="Gene3D" id="2.70.98.70">
    <property type="match status" value="1"/>
</dbReference>
<organism evidence="3 4">
    <name type="scientific">Tautonia plasticadhaerens</name>
    <dbReference type="NCBI Taxonomy" id="2527974"/>
    <lineage>
        <taxon>Bacteria</taxon>
        <taxon>Pseudomonadati</taxon>
        <taxon>Planctomycetota</taxon>
        <taxon>Planctomycetia</taxon>
        <taxon>Isosphaerales</taxon>
        <taxon>Isosphaeraceae</taxon>
        <taxon>Tautonia</taxon>
    </lineage>
</organism>
<dbReference type="InterPro" id="IPR008929">
    <property type="entry name" value="Chondroitin_lyas"/>
</dbReference>
<keyword evidence="2" id="KW-0732">Signal</keyword>
<evidence type="ECO:0000313" key="3">
    <source>
        <dbReference type="EMBL" id="QDV33512.1"/>
    </source>
</evidence>
<evidence type="ECO:0008006" key="5">
    <source>
        <dbReference type="Google" id="ProtNLM"/>
    </source>
</evidence>
<evidence type="ECO:0000256" key="2">
    <source>
        <dbReference type="SAM" id="SignalP"/>
    </source>
</evidence>
<keyword evidence="4" id="KW-1185">Reference proteome</keyword>
<reference evidence="3 4" key="1">
    <citation type="submission" date="2019-02" db="EMBL/GenBank/DDBJ databases">
        <title>Deep-cultivation of Planctomycetes and their phenomic and genomic characterization uncovers novel biology.</title>
        <authorList>
            <person name="Wiegand S."/>
            <person name="Jogler M."/>
            <person name="Boedeker C."/>
            <person name="Pinto D."/>
            <person name="Vollmers J."/>
            <person name="Rivas-Marin E."/>
            <person name="Kohn T."/>
            <person name="Peeters S.H."/>
            <person name="Heuer A."/>
            <person name="Rast P."/>
            <person name="Oberbeckmann S."/>
            <person name="Bunk B."/>
            <person name="Jeske O."/>
            <person name="Meyerdierks A."/>
            <person name="Storesund J.E."/>
            <person name="Kallscheuer N."/>
            <person name="Luecker S."/>
            <person name="Lage O.M."/>
            <person name="Pohl T."/>
            <person name="Merkel B.J."/>
            <person name="Hornburger P."/>
            <person name="Mueller R.-W."/>
            <person name="Bruemmer F."/>
            <person name="Labrenz M."/>
            <person name="Spormann A.M."/>
            <person name="Op den Camp H."/>
            <person name="Overmann J."/>
            <person name="Amann R."/>
            <person name="Jetten M.S.M."/>
            <person name="Mascher T."/>
            <person name="Medema M.H."/>
            <person name="Devos D.P."/>
            <person name="Kaster A.-K."/>
            <person name="Ovreas L."/>
            <person name="Rohde M."/>
            <person name="Galperin M.Y."/>
            <person name="Jogler C."/>
        </authorList>
    </citation>
    <scope>NUCLEOTIDE SEQUENCE [LARGE SCALE GENOMIC DNA]</scope>
    <source>
        <strain evidence="3 4">ElP</strain>
    </source>
</reference>
<evidence type="ECO:0000256" key="1">
    <source>
        <dbReference type="SAM" id="MobiDB-lite"/>
    </source>
</evidence>
<feature type="region of interest" description="Disordered" evidence="1">
    <location>
        <begin position="388"/>
        <end position="410"/>
    </location>
</feature>
<feature type="chain" id="PRO_5021726735" description="Heparinase II/III-like protein" evidence="2">
    <location>
        <begin position="28"/>
        <end position="922"/>
    </location>
</feature>
<dbReference type="EMBL" id="CP036426">
    <property type="protein sequence ID" value="QDV33512.1"/>
    <property type="molecule type" value="Genomic_DNA"/>
</dbReference>
<dbReference type="AlphaFoldDB" id="A0A518GY87"/>
<evidence type="ECO:0000313" key="4">
    <source>
        <dbReference type="Proteomes" id="UP000317835"/>
    </source>
</evidence>